<evidence type="ECO:0000313" key="8">
    <source>
        <dbReference type="EMBL" id="TVP39106.1"/>
    </source>
</evidence>
<dbReference type="SUPFAM" id="SSF47384">
    <property type="entry name" value="Homodimeric domain of signal transducing histidine kinase"/>
    <property type="match status" value="1"/>
</dbReference>
<organism evidence="8 9">
    <name type="scientific">Candidatus Nitrosocosmicus arcticus</name>
    <dbReference type="NCBI Taxonomy" id="2035267"/>
    <lineage>
        <taxon>Archaea</taxon>
        <taxon>Nitrososphaerota</taxon>
        <taxon>Nitrososphaeria</taxon>
        <taxon>Nitrososphaerales</taxon>
        <taxon>Nitrososphaeraceae</taxon>
        <taxon>Candidatus Nitrosocosmicus</taxon>
    </lineage>
</organism>
<name>A0A557SR74_9ARCH</name>
<keyword evidence="9" id="KW-1185">Reference proteome</keyword>
<dbReference type="InterPro" id="IPR004358">
    <property type="entry name" value="Sig_transdc_His_kin-like_C"/>
</dbReference>
<dbReference type="Proteomes" id="UP000315289">
    <property type="component" value="Unassembled WGS sequence"/>
</dbReference>
<evidence type="ECO:0000313" key="9">
    <source>
        <dbReference type="Proteomes" id="UP000315289"/>
    </source>
</evidence>
<keyword evidence="5 8" id="KW-0418">Kinase</keyword>
<evidence type="ECO:0000256" key="2">
    <source>
        <dbReference type="ARBA" id="ARBA00012438"/>
    </source>
</evidence>
<evidence type="ECO:0000259" key="7">
    <source>
        <dbReference type="PROSITE" id="PS50109"/>
    </source>
</evidence>
<dbReference type="PRINTS" id="PR00344">
    <property type="entry name" value="BCTRLSENSOR"/>
</dbReference>
<protein>
    <recommendedName>
        <fullName evidence="2">histidine kinase</fullName>
        <ecNumber evidence="2">2.7.13.3</ecNumber>
    </recommendedName>
</protein>
<dbReference type="PROSITE" id="PS50109">
    <property type="entry name" value="HIS_KIN"/>
    <property type="match status" value="1"/>
</dbReference>
<comment type="catalytic activity">
    <reaction evidence="1">
        <text>ATP + protein L-histidine = ADP + protein N-phospho-L-histidine.</text>
        <dbReference type="EC" id="2.7.13.3"/>
    </reaction>
</comment>
<reference evidence="8 9" key="1">
    <citation type="journal article" date="2019" name="Front. Microbiol.">
        <title>Ammonia Oxidation by the Arctic Terrestrial Thaumarchaeote Candidatus Nitrosocosmicus arcticus Is Stimulated by Increasing Temperatures.</title>
        <authorList>
            <person name="Alves R.J.E."/>
            <person name="Kerou M."/>
            <person name="Zappe A."/>
            <person name="Bittner R."/>
            <person name="Abby S.S."/>
            <person name="Schmidt H.A."/>
            <person name="Pfeifer K."/>
            <person name="Schleper C."/>
        </authorList>
    </citation>
    <scope>NUCLEOTIDE SEQUENCE [LARGE SCALE GENOMIC DNA]</scope>
    <source>
        <strain evidence="8 9">Kfb</strain>
    </source>
</reference>
<dbReference type="InterPro" id="IPR036097">
    <property type="entry name" value="HisK_dim/P_sf"/>
</dbReference>
<feature type="domain" description="Histidine kinase" evidence="7">
    <location>
        <begin position="536"/>
        <end position="768"/>
    </location>
</feature>
<dbReference type="CDD" id="cd00082">
    <property type="entry name" value="HisKA"/>
    <property type="match status" value="1"/>
</dbReference>
<evidence type="ECO:0000256" key="5">
    <source>
        <dbReference type="ARBA" id="ARBA00022777"/>
    </source>
</evidence>
<dbReference type="SMART" id="SM00388">
    <property type="entry name" value="HisKA"/>
    <property type="match status" value="1"/>
</dbReference>
<keyword evidence="6" id="KW-0902">Two-component regulatory system</keyword>
<keyword evidence="3" id="KW-0597">Phosphoprotein</keyword>
<dbReference type="RefSeq" id="WP_144734766.1">
    <property type="nucleotide sequence ID" value="NZ_ML675594.1"/>
</dbReference>
<dbReference type="AlphaFoldDB" id="A0A557SR74"/>
<dbReference type="Gene3D" id="1.10.287.130">
    <property type="match status" value="1"/>
</dbReference>
<dbReference type="InterPro" id="IPR003661">
    <property type="entry name" value="HisK_dim/P_dom"/>
</dbReference>
<evidence type="ECO:0000256" key="6">
    <source>
        <dbReference type="ARBA" id="ARBA00023012"/>
    </source>
</evidence>
<keyword evidence="4" id="KW-0808">Transferase</keyword>
<dbReference type="PANTHER" id="PTHR43711">
    <property type="entry name" value="TWO-COMPONENT HISTIDINE KINASE"/>
    <property type="match status" value="1"/>
</dbReference>
<dbReference type="OrthoDB" id="342253at2157"/>
<dbReference type="Pfam" id="PF00512">
    <property type="entry name" value="HisKA"/>
    <property type="match status" value="1"/>
</dbReference>
<dbReference type="SUPFAM" id="SSF55874">
    <property type="entry name" value="ATPase domain of HSP90 chaperone/DNA topoisomerase II/histidine kinase"/>
    <property type="match status" value="1"/>
</dbReference>
<dbReference type="InterPro" id="IPR003594">
    <property type="entry name" value="HATPase_dom"/>
</dbReference>
<proteinExistence type="predicted"/>
<comment type="caution">
    <text evidence="8">The sequence shown here is derived from an EMBL/GenBank/DDBJ whole genome shotgun (WGS) entry which is preliminary data.</text>
</comment>
<sequence>MSIVIFCVSMAPGEYDEKSLPTHGLHLQKNTQILYGAKNAVGKGVEFMKNVKQKMDITFDHKAPSIVIEIPQYYNGYADILKRGGKIRCITEITKENLQYCEELVKTVTELRHMDGLKGGIAINESEYMATTVLQEAQPLTEVIYSNVDAVVAQGQFIFDTLWKNATVAQKKIKELKEGIKYYETKLITESSDSLIETELGRIVRNSPEINICTSIDGLKINKNYLIESITHALKKEGINAHKRIRILVEINRDNLEIIKEFLNLGIQIRHSKDISSIDYTVSNSDLIISVKRTGENDPTDSILYSNDPSYLDHFTNVFEELWKNSKDPERIIKSLEEETELSFIETIDDPEESVKLIRTLISSAKYEILGILPNFNSFLRQVESGMMEFMKNIAQSKKNVNIRILIVEETDNEMQHKILTLFDKFNGNIPGSSNSGGVPMEFQFKDVENFKLKILNSRLFTEIGFLIVDKNKSLIIESKNIPSIDMVESIGLSSYSNSHRISKSYASIFEALWNQAELYDKLKVQDRLQKEFINIAAHELRNPVQSLLGFSDILMNTKGNIEKYSNFIVTMNQSTKRLARLIDKVLDVTQLENELLILNKENFNLEKLVIEIVREYNNNIHLLNKNQLEILYDSRLNGCNNINPESNRNYGFVFADRTRIIQVIMNILENAVEFTERGTITLRLNENMATHEIRLTISDSGSGIDPEILPNLFTKFVSKSRKGTGLGLYISKKIIEAHKGMIWAKNCYDRNNKIEGSEFTLILPSKGN</sequence>
<dbReference type="Pfam" id="PF02518">
    <property type="entry name" value="HATPase_c"/>
    <property type="match status" value="1"/>
</dbReference>
<evidence type="ECO:0000256" key="1">
    <source>
        <dbReference type="ARBA" id="ARBA00000085"/>
    </source>
</evidence>
<dbReference type="EMBL" id="VOAH01000021">
    <property type="protein sequence ID" value="TVP39106.1"/>
    <property type="molecule type" value="Genomic_DNA"/>
</dbReference>
<dbReference type="InterPro" id="IPR036890">
    <property type="entry name" value="HATPase_C_sf"/>
</dbReference>
<dbReference type="PANTHER" id="PTHR43711:SF1">
    <property type="entry name" value="HISTIDINE KINASE 1"/>
    <property type="match status" value="1"/>
</dbReference>
<dbReference type="InterPro" id="IPR050736">
    <property type="entry name" value="Sensor_HK_Regulatory"/>
</dbReference>
<evidence type="ECO:0000256" key="3">
    <source>
        <dbReference type="ARBA" id="ARBA00022553"/>
    </source>
</evidence>
<dbReference type="EC" id="2.7.13.3" evidence="2"/>
<evidence type="ECO:0000256" key="4">
    <source>
        <dbReference type="ARBA" id="ARBA00022679"/>
    </source>
</evidence>
<gene>
    <name evidence="8" type="ORF">NARC_210050</name>
</gene>
<dbReference type="Gene3D" id="3.30.565.10">
    <property type="entry name" value="Histidine kinase-like ATPase, C-terminal domain"/>
    <property type="match status" value="1"/>
</dbReference>
<accession>A0A557SR74</accession>
<dbReference type="InterPro" id="IPR005467">
    <property type="entry name" value="His_kinase_dom"/>
</dbReference>
<dbReference type="GO" id="GO:0000155">
    <property type="term" value="F:phosphorelay sensor kinase activity"/>
    <property type="evidence" value="ECO:0007669"/>
    <property type="project" value="InterPro"/>
</dbReference>
<dbReference type="SMART" id="SM00387">
    <property type="entry name" value="HATPase_c"/>
    <property type="match status" value="1"/>
</dbReference>